<evidence type="ECO:0000256" key="1">
    <source>
        <dbReference type="ARBA" id="ARBA00005964"/>
    </source>
</evidence>
<keyword evidence="3 4" id="KW-0378">Hydrolase</keyword>
<protein>
    <recommendedName>
        <fullName evidence="4">Carboxylic ester hydrolase</fullName>
        <ecNumber evidence="4">3.1.1.-</ecNumber>
    </recommendedName>
</protein>
<evidence type="ECO:0000313" key="7">
    <source>
        <dbReference type="Proteomes" id="UP001583193"/>
    </source>
</evidence>
<dbReference type="PANTHER" id="PTHR11559">
    <property type="entry name" value="CARBOXYLESTERASE"/>
    <property type="match status" value="1"/>
</dbReference>
<comment type="similarity">
    <text evidence="1 4">Belongs to the type-B carboxylesterase/lipase family.</text>
</comment>
<dbReference type="InterPro" id="IPR002018">
    <property type="entry name" value="CarbesteraseB"/>
</dbReference>
<organism evidence="6 7">
    <name type="scientific">Paecilomyces lecythidis</name>
    <dbReference type="NCBI Taxonomy" id="3004212"/>
    <lineage>
        <taxon>Eukaryota</taxon>
        <taxon>Fungi</taxon>
        <taxon>Dikarya</taxon>
        <taxon>Ascomycota</taxon>
        <taxon>Pezizomycotina</taxon>
        <taxon>Eurotiomycetes</taxon>
        <taxon>Eurotiomycetidae</taxon>
        <taxon>Eurotiales</taxon>
        <taxon>Thermoascaceae</taxon>
        <taxon>Paecilomyces</taxon>
    </lineage>
</organism>
<gene>
    <name evidence="6" type="ORF">Plec18167_009719</name>
</gene>
<dbReference type="EMBL" id="JAVDPF010000080">
    <property type="protein sequence ID" value="KAL1864521.1"/>
    <property type="molecule type" value="Genomic_DNA"/>
</dbReference>
<name>A0ABR3WLX4_9EURO</name>
<sequence>VQGTTVTSLPHKYHAWLGIRYANAPIGQRRFSAATPIESTIPPEGIFNATSYGPICYQGYPSSVPENMFEPAAQFGNRQPSEDCLLLDIYAPVELASQEPLPVLLYIHGGGYELGSSTTTGGIYDLVYGATGQFLVVSIQYRLAGFGFLGGDEVAAFGQPNAGLADQRLAMEWVQRHISSFGGDPGKVTIQGGSAGGGSVAYQYIWKEGEINPPFRAGISDFTWWQTLLNKTQLAEQYRAVLNATNCSDTNCLRSLSAADYHNAQQTVLNDSWRYLYGTFYFGPYVDGYYIRNLPSLELQAGHCSKIPLMIDHDTNGGLLFTPQTIKTQEDFQKRVATIFPAAGQNFQNRLYELYLAETLGLYGYNASVGQQLRSDYLFGDTMVACPTYYIASSLSDAGVPVYKYVYGLPTFSTAIHGGLLKLLAPTPDNDTSPSAILGRQFRKYYIPNFIMTSDPNDNSWSYGDSTNTALGKVTRWPAYGAQGQILFINSTATPVIISSDLDATDRCDFLWAHSIQQQI</sequence>
<evidence type="ECO:0000313" key="6">
    <source>
        <dbReference type="EMBL" id="KAL1864521.1"/>
    </source>
</evidence>
<accession>A0ABR3WLX4</accession>
<comment type="similarity">
    <text evidence="2">Belongs to the 'GDXG' lipolytic enzyme family.</text>
</comment>
<dbReference type="SUPFAM" id="SSF53474">
    <property type="entry name" value="alpha/beta-Hydrolases"/>
    <property type="match status" value="1"/>
</dbReference>
<dbReference type="PROSITE" id="PS00122">
    <property type="entry name" value="CARBOXYLESTERASE_B_1"/>
    <property type="match status" value="1"/>
</dbReference>
<feature type="non-terminal residue" evidence="6">
    <location>
        <position position="1"/>
    </location>
</feature>
<dbReference type="InterPro" id="IPR002168">
    <property type="entry name" value="Lipase_GDXG_HIS_AS"/>
</dbReference>
<dbReference type="EC" id="3.1.1.-" evidence="4"/>
<feature type="domain" description="Carboxylesterase type B" evidence="5">
    <location>
        <begin position="1"/>
        <end position="494"/>
    </location>
</feature>
<proteinExistence type="inferred from homology"/>
<reference evidence="6 7" key="1">
    <citation type="journal article" date="2024" name="IMA Fungus">
        <title>IMA Genome - F19 : A genome assembly and annotation guide to empower mycologists, including annotated draft genome sequences of Ceratocystis pirilliformis, Diaporthe australafricana, Fusarium ophioides, Paecilomyces lecythidis, and Sporothrix stenoceras.</title>
        <authorList>
            <person name="Aylward J."/>
            <person name="Wilson A.M."/>
            <person name="Visagie C.M."/>
            <person name="Spraker J."/>
            <person name="Barnes I."/>
            <person name="Buitendag C."/>
            <person name="Ceriani C."/>
            <person name="Del Mar Angel L."/>
            <person name="du Plessis D."/>
            <person name="Fuchs T."/>
            <person name="Gasser K."/>
            <person name="Kramer D."/>
            <person name="Li W."/>
            <person name="Munsamy K."/>
            <person name="Piso A."/>
            <person name="Price J.L."/>
            <person name="Sonnekus B."/>
            <person name="Thomas C."/>
            <person name="van der Nest A."/>
            <person name="van Dijk A."/>
            <person name="van Heerden A."/>
            <person name="van Vuuren N."/>
            <person name="Yilmaz N."/>
            <person name="Duong T.A."/>
            <person name="van der Merwe N.A."/>
            <person name="Wingfield M.J."/>
            <person name="Wingfield B.D."/>
        </authorList>
    </citation>
    <scope>NUCLEOTIDE SEQUENCE [LARGE SCALE GENOMIC DNA]</scope>
    <source>
        <strain evidence="6 7">CMW 18167</strain>
    </source>
</reference>
<evidence type="ECO:0000256" key="4">
    <source>
        <dbReference type="RuleBase" id="RU361235"/>
    </source>
</evidence>
<dbReference type="Proteomes" id="UP001583193">
    <property type="component" value="Unassembled WGS sequence"/>
</dbReference>
<dbReference type="PROSITE" id="PS01173">
    <property type="entry name" value="LIPASE_GDXG_HIS"/>
    <property type="match status" value="1"/>
</dbReference>
<keyword evidence="7" id="KW-1185">Reference proteome</keyword>
<dbReference type="InterPro" id="IPR019826">
    <property type="entry name" value="Carboxylesterase_B_AS"/>
</dbReference>
<comment type="caution">
    <text evidence="6">The sequence shown here is derived from an EMBL/GenBank/DDBJ whole genome shotgun (WGS) entry which is preliminary data.</text>
</comment>
<evidence type="ECO:0000259" key="5">
    <source>
        <dbReference type="Pfam" id="PF00135"/>
    </source>
</evidence>
<dbReference type="Gene3D" id="3.40.50.1820">
    <property type="entry name" value="alpha/beta hydrolase"/>
    <property type="match status" value="1"/>
</dbReference>
<dbReference type="InterPro" id="IPR050309">
    <property type="entry name" value="Type-B_Carboxylest/Lipase"/>
</dbReference>
<dbReference type="Pfam" id="PF00135">
    <property type="entry name" value="COesterase"/>
    <property type="match status" value="1"/>
</dbReference>
<dbReference type="InterPro" id="IPR029058">
    <property type="entry name" value="AB_hydrolase_fold"/>
</dbReference>
<evidence type="ECO:0000256" key="2">
    <source>
        <dbReference type="ARBA" id="ARBA00010515"/>
    </source>
</evidence>
<evidence type="ECO:0000256" key="3">
    <source>
        <dbReference type="ARBA" id="ARBA00022801"/>
    </source>
</evidence>